<feature type="coiled-coil region" evidence="1">
    <location>
        <begin position="125"/>
        <end position="167"/>
    </location>
</feature>
<evidence type="ECO:0000313" key="3">
    <source>
        <dbReference type="EMBL" id="RJO69991.1"/>
    </source>
</evidence>
<comment type="caution">
    <text evidence="3">The sequence shown here is derived from an EMBL/GenBank/DDBJ whole genome shotgun (WGS) entry which is preliminary data.</text>
</comment>
<feature type="compositionally biased region" description="Basic and acidic residues" evidence="2">
    <location>
        <begin position="369"/>
        <end position="382"/>
    </location>
</feature>
<dbReference type="AlphaFoldDB" id="A0A3A4JMK4"/>
<feature type="region of interest" description="Disordered" evidence="2">
    <location>
        <begin position="321"/>
        <end position="354"/>
    </location>
</feature>
<feature type="compositionally biased region" description="Polar residues" evidence="2">
    <location>
        <begin position="1"/>
        <end position="11"/>
    </location>
</feature>
<feature type="region of interest" description="Disordered" evidence="2">
    <location>
        <begin position="192"/>
        <end position="246"/>
    </location>
</feature>
<feature type="compositionally biased region" description="Basic and acidic residues" evidence="2">
    <location>
        <begin position="14"/>
        <end position="44"/>
    </location>
</feature>
<reference evidence="3 4" key="1">
    <citation type="submission" date="2018-09" db="EMBL/GenBank/DDBJ databases">
        <title>YIM PH21274 draft genome.</title>
        <authorList>
            <person name="Miao C."/>
        </authorList>
    </citation>
    <scope>NUCLEOTIDE SEQUENCE [LARGE SCALE GENOMIC DNA]</scope>
    <source>
        <strain evidence="3 4">YIM PH 21724</strain>
    </source>
</reference>
<gene>
    <name evidence="3" type="ORF">D5S18_29420</name>
</gene>
<feature type="compositionally biased region" description="Basic and acidic residues" evidence="2">
    <location>
        <begin position="192"/>
        <end position="228"/>
    </location>
</feature>
<sequence>MPKPDSYSTSIGPRHYDKARADEHGRIHAAEDKSGKTGSRNDLRELEKDRELLRKGVIETLRVRTVAGEKMSSAYRELLTEMQQELGSRVIHQELTREQACLAFDMGLAYEKDARQLELRTRLELDRAERARLRLENIREIVKARERAEALERAERAQQAGEQEQARQRDIEKARERAALFRDMERFREGVERGQVEARERAERDREAREQDQARQREETARIRDQLSKDIQAQTKQIARDRESGREIDPDRLYEIHKDLVQGLNVVREREREDTREMLETLHVSRDQARSMELAFELSREEKREDVVKGLNEIALTVQREDQRREAVEKDRREREAQQREREAREAYGQALRQRGIPPEIAALVQHQEALDHAMERGRELGVEPPQVQGRSRGDPSGRGIERTRD</sequence>
<feature type="compositionally biased region" description="Basic and acidic residues" evidence="2">
    <location>
        <begin position="321"/>
        <end position="346"/>
    </location>
</feature>
<dbReference type="Proteomes" id="UP000266677">
    <property type="component" value="Unassembled WGS sequence"/>
</dbReference>
<organism evidence="3 4">
    <name type="scientific">Nocardia panacis</name>
    <dbReference type="NCBI Taxonomy" id="2340916"/>
    <lineage>
        <taxon>Bacteria</taxon>
        <taxon>Bacillati</taxon>
        <taxon>Actinomycetota</taxon>
        <taxon>Actinomycetes</taxon>
        <taxon>Mycobacteriales</taxon>
        <taxon>Nocardiaceae</taxon>
        <taxon>Nocardia</taxon>
    </lineage>
</organism>
<name>A0A3A4JMK4_9NOCA</name>
<feature type="compositionally biased region" description="Basic and acidic residues" evidence="2">
    <location>
        <begin position="392"/>
        <end position="406"/>
    </location>
</feature>
<evidence type="ECO:0000256" key="2">
    <source>
        <dbReference type="SAM" id="MobiDB-lite"/>
    </source>
</evidence>
<feature type="region of interest" description="Disordered" evidence="2">
    <location>
        <begin position="1"/>
        <end position="44"/>
    </location>
</feature>
<evidence type="ECO:0000256" key="1">
    <source>
        <dbReference type="SAM" id="Coils"/>
    </source>
</evidence>
<keyword evidence="4" id="KW-1185">Reference proteome</keyword>
<keyword evidence="1" id="KW-0175">Coiled coil</keyword>
<evidence type="ECO:0000313" key="4">
    <source>
        <dbReference type="Proteomes" id="UP000266677"/>
    </source>
</evidence>
<protein>
    <submittedName>
        <fullName evidence="3">Uncharacterized protein</fullName>
    </submittedName>
</protein>
<proteinExistence type="predicted"/>
<feature type="region of interest" description="Disordered" evidence="2">
    <location>
        <begin position="368"/>
        <end position="406"/>
    </location>
</feature>
<dbReference type="EMBL" id="QZFU01000041">
    <property type="protein sequence ID" value="RJO69991.1"/>
    <property type="molecule type" value="Genomic_DNA"/>
</dbReference>
<accession>A0A3A4JMK4</accession>